<dbReference type="PANTHER" id="PTHR43451">
    <property type="entry name" value="ACETYLTRANSFERASE (GNAT) FAMILY PROTEIN"/>
    <property type="match status" value="1"/>
</dbReference>
<organism evidence="2 3">
    <name type="scientific">Grylomicrobium aquisgranensis</name>
    <dbReference type="NCBI Taxonomy" id="2926318"/>
    <lineage>
        <taxon>Bacteria</taxon>
        <taxon>Bacillati</taxon>
        <taxon>Bacillota</taxon>
        <taxon>Erysipelotrichia</taxon>
        <taxon>Erysipelotrichales</taxon>
        <taxon>Erysipelotrichaceae</taxon>
        <taxon>Grylomicrobium</taxon>
    </lineage>
</organism>
<dbReference type="RefSeq" id="WP_370595328.1">
    <property type="nucleotide sequence ID" value="NZ_JALBUR010000001.1"/>
</dbReference>
<dbReference type="InterPro" id="IPR052564">
    <property type="entry name" value="N-acetyltrans/Recomb-assoc"/>
</dbReference>
<dbReference type="Pfam" id="PF13673">
    <property type="entry name" value="Acetyltransf_10"/>
    <property type="match status" value="1"/>
</dbReference>
<protein>
    <submittedName>
        <fullName evidence="2">GNAT family N-acetyltransferase</fullName>
    </submittedName>
</protein>
<keyword evidence="3" id="KW-1185">Reference proteome</keyword>
<dbReference type="Proteomes" id="UP001286174">
    <property type="component" value="Unassembled WGS sequence"/>
</dbReference>
<dbReference type="PANTHER" id="PTHR43451:SF1">
    <property type="entry name" value="ACETYLTRANSFERASE"/>
    <property type="match status" value="1"/>
</dbReference>
<gene>
    <name evidence="2" type="ORF">MOZ60_00955</name>
</gene>
<dbReference type="PROSITE" id="PS51186">
    <property type="entry name" value="GNAT"/>
    <property type="match status" value="1"/>
</dbReference>
<proteinExistence type="predicted"/>
<dbReference type="InterPro" id="IPR000182">
    <property type="entry name" value="GNAT_dom"/>
</dbReference>
<dbReference type="InterPro" id="IPR016181">
    <property type="entry name" value="Acyl_CoA_acyltransferase"/>
</dbReference>
<dbReference type="AlphaFoldDB" id="A0AB35U317"/>
<dbReference type="Gene3D" id="3.40.630.30">
    <property type="match status" value="1"/>
</dbReference>
<evidence type="ECO:0000313" key="3">
    <source>
        <dbReference type="Proteomes" id="UP001286174"/>
    </source>
</evidence>
<name>A0AB35U317_9FIRM</name>
<dbReference type="EMBL" id="JALBUR010000001">
    <property type="protein sequence ID" value="MDX8418657.1"/>
    <property type="molecule type" value="Genomic_DNA"/>
</dbReference>
<comment type="caution">
    <text evidence="2">The sequence shown here is derived from an EMBL/GenBank/DDBJ whole genome shotgun (WGS) entry which is preliminary data.</text>
</comment>
<sequence length="255" mass="28519">MQYRHLHHDEISQGMALVQQAFAQSVQHTLSTEAVSSFQDFLDHHGQELVWLGAFDDTLKGVAAYTAETYHVSLLFVRQEDSYKGIGTGLLSLIKQEAQDDFVQKITVNALLSSAAFYQKCGFEKAGVPTDAGGMKVQLMECLLGSRYLGRKYTAEIDQPYGSLHPYLPDLELACNAGYILLHGRNSQEIWQDACVYGPREPLSAFTGIVIGIIYRRDEEKTRWILSSGIAFDHQDVIASIAGLEQDSDIRIQWL</sequence>
<reference evidence="2 3" key="1">
    <citation type="submission" date="2022-03" db="EMBL/GenBank/DDBJ databases">
        <title>Novel taxa within the pig intestine.</title>
        <authorList>
            <person name="Wylensek D."/>
            <person name="Bishof K."/>
            <person name="Afrizal A."/>
            <person name="Clavel T."/>
        </authorList>
    </citation>
    <scope>NUCLEOTIDE SEQUENCE [LARGE SCALE GENOMIC DNA]</scope>
    <source>
        <strain evidence="2 3">CLA-KB-P133</strain>
    </source>
</reference>
<evidence type="ECO:0000313" key="2">
    <source>
        <dbReference type="EMBL" id="MDX8418657.1"/>
    </source>
</evidence>
<feature type="domain" description="N-acetyltransferase" evidence="1">
    <location>
        <begin position="1"/>
        <end position="145"/>
    </location>
</feature>
<dbReference type="SUPFAM" id="SSF55729">
    <property type="entry name" value="Acyl-CoA N-acyltransferases (Nat)"/>
    <property type="match status" value="1"/>
</dbReference>
<dbReference type="GO" id="GO:0016747">
    <property type="term" value="F:acyltransferase activity, transferring groups other than amino-acyl groups"/>
    <property type="evidence" value="ECO:0007669"/>
    <property type="project" value="InterPro"/>
</dbReference>
<evidence type="ECO:0000259" key="1">
    <source>
        <dbReference type="PROSITE" id="PS51186"/>
    </source>
</evidence>
<accession>A0AB35U317</accession>